<evidence type="ECO:0000313" key="1">
    <source>
        <dbReference type="EMBL" id="WMJ16693.1"/>
    </source>
</evidence>
<gene>
    <name evidence="1" type="ORF">RA955_00630</name>
</gene>
<organism evidence="1 2">
    <name type="scientific">Geobacillus proteiniphilus</name>
    <dbReference type="NCBI Taxonomy" id="860353"/>
    <lineage>
        <taxon>Bacteria</taxon>
        <taxon>Bacillati</taxon>
        <taxon>Bacillota</taxon>
        <taxon>Bacilli</taxon>
        <taxon>Bacillales</taxon>
        <taxon>Anoxybacillaceae</taxon>
        <taxon>Geobacillus</taxon>
    </lineage>
</organism>
<sequence length="68" mass="7574">MNHNDVIVLWNYSCHPGIQTKLERVLNAIDDVAAVGSDAFILCEDGEYVIEIFHDGEVTIGIAENEKK</sequence>
<dbReference type="Proteomes" id="UP001223761">
    <property type="component" value="Chromosome"/>
</dbReference>
<accession>A0ABY9MIV6</accession>
<dbReference type="EMBL" id="CP133076">
    <property type="protein sequence ID" value="WMJ16693.1"/>
    <property type="molecule type" value="Genomic_DNA"/>
</dbReference>
<reference evidence="1 2" key="1">
    <citation type="submission" date="2023-08" db="EMBL/GenBank/DDBJ databases">
        <title>Genome sequencing of the thermostable Gram positive bacteria Geobacillus proteiniphilus strain T-6.</title>
        <authorList>
            <person name="Shulami S."/>
            <person name="Shoham Y."/>
        </authorList>
    </citation>
    <scope>NUCLEOTIDE SEQUENCE [LARGE SCALE GENOMIC DNA]</scope>
    <source>
        <strain evidence="1 2">T-6</strain>
    </source>
</reference>
<dbReference type="InterPro" id="IPR049585">
    <property type="entry name" value="CdiI_EcoliA0-like"/>
</dbReference>
<proteinExistence type="predicted"/>
<name>A0ABY9MIV6_9BACL</name>
<evidence type="ECO:0000313" key="2">
    <source>
        <dbReference type="Proteomes" id="UP001223761"/>
    </source>
</evidence>
<dbReference type="RefSeq" id="WP_079936025.1">
    <property type="nucleotide sequence ID" value="NZ_CP133076.1"/>
</dbReference>
<dbReference type="Pfam" id="PF24172">
    <property type="entry name" value="CdiI_ImmP"/>
    <property type="match status" value="1"/>
</dbReference>
<evidence type="ECO:0008006" key="3">
    <source>
        <dbReference type="Google" id="ProtNLM"/>
    </source>
</evidence>
<keyword evidence="2" id="KW-1185">Reference proteome</keyword>
<protein>
    <recommendedName>
        <fullName evidence="3">Phage protein</fullName>
    </recommendedName>
</protein>